<evidence type="ECO:0000259" key="2">
    <source>
        <dbReference type="PROSITE" id="PS50801"/>
    </source>
</evidence>
<proteinExistence type="predicted"/>
<feature type="compositionally biased region" description="Basic and acidic residues" evidence="1">
    <location>
        <begin position="113"/>
        <end position="124"/>
    </location>
</feature>
<dbReference type="Gene3D" id="3.30.750.24">
    <property type="entry name" value="STAS domain"/>
    <property type="match status" value="1"/>
</dbReference>
<dbReference type="AlphaFoldDB" id="A0A6F8YC07"/>
<evidence type="ECO:0000256" key="1">
    <source>
        <dbReference type="SAM" id="MobiDB-lite"/>
    </source>
</evidence>
<feature type="region of interest" description="Disordered" evidence="1">
    <location>
        <begin position="101"/>
        <end position="124"/>
    </location>
</feature>
<dbReference type="PROSITE" id="PS50801">
    <property type="entry name" value="STAS"/>
    <property type="match status" value="1"/>
</dbReference>
<name>A0A6F8YC07_9ACTN</name>
<dbReference type="KEGG" id="psuu:Psuf_009550"/>
<keyword evidence="4" id="KW-1185">Reference proteome</keyword>
<reference evidence="3 4" key="2">
    <citation type="submission" date="2020-03" db="EMBL/GenBank/DDBJ databases">
        <authorList>
            <person name="Ichikawa N."/>
            <person name="Kimura A."/>
            <person name="Kitahashi Y."/>
            <person name="Uohara A."/>
        </authorList>
    </citation>
    <scope>NUCLEOTIDE SEQUENCE [LARGE SCALE GENOMIC DNA]</scope>
    <source>
        <strain evidence="3 4">NBRC 105367</strain>
    </source>
</reference>
<dbReference type="InterPro" id="IPR058548">
    <property type="entry name" value="MlaB-like_STAS"/>
</dbReference>
<feature type="domain" description="STAS" evidence="2">
    <location>
        <begin position="1"/>
        <end position="90"/>
    </location>
</feature>
<dbReference type="Pfam" id="PF13466">
    <property type="entry name" value="STAS_2"/>
    <property type="match status" value="1"/>
</dbReference>
<reference evidence="3 4" key="1">
    <citation type="submission" date="2020-03" db="EMBL/GenBank/DDBJ databases">
        <title>Whole genome shotgun sequence of Phytohabitans suffuscus NBRC 105367.</title>
        <authorList>
            <person name="Komaki H."/>
            <person name="Tamura T."/>
        </authorList>
    </citation>
    <scope>NUCLEOTIDE SEQUENCE [LARGE SCALE GENOMIC DNA]</scope>
    <source>
        <strain evidence="3 4">NBRC 105367</strain>
    </source>
</reference>
<dbReference type="InterPro" id="IPR002645">
    <property type="entry name" value="STAS_dom"/>
</dbReference>
<dbReference type="SUPFAM" id="SSF52091">
    <property type="entry name" value="SpoIIaa-like"/>
    <property type="match status" value="1"/>
</dbReference>
<dbReference type="InterPro" id="IPR036513">
    <property type="entry name" value="STAS_dom_sf"/>
</dbReference>
<evidence type="ECO:0000313" key="3">
    <source>
        <dbReference type="EMBL" id="BCB83642.1"/>
    </source>
</evidence>
<dbReference type="Proteomes" id="UP000503011">
    <property type="component" value="Chromosome"/>
</dbReference>
<gene>
    <name evidence="3" type="ORF">Psuf_009550</name>
</gene>
<evidence type="ECO:0000313" key="4">
    <source>
        <dbReference type="Proteomes" id="UP000503011"/>
    </source>
</evidence>
<protein>
    <recommendedName>
        <fullName evidence="2">STAS domain-containing protein</fullName>
    </recommendedName>
</protein>
<accession>A0A6F8YC07</accession>
<organism evidence="3 4">
    <name type="scientific">Phytohabitans suffuscus</name>
    <dbReference type="NCBI Taxonomy" id="624315"/>
    <lineage>
        <taxon>Bacteria</taxon>
        <taxon>Bacillati</taxon>
        <taxon>Actinomycetota</taxon>
        <taxon>Actinomycetes</taxon>
        <taxon>Micromonosporales</taxon>
        <taxon>Micromonosporaceae</taxon>
    </lineage>
</organism>
<dbReference type="RefSeq" id="WP_173154196.1">
    <property type="nucleotide sequence ID" value="NZ_AP022871.1"/>
</dbReference>
<dbReference type="EMBL" id="AP022871">
    <property type="protein sequence ID" value="BCB83642.1"/>
    <property type="molecule type" value="Genomic_DNA"/>
</dbReference>
<sequence>MDAPVFVVGPSARRADVPVLSARLAAIVRDTPADVVICDVRAITSPDAGTVDVLARLQLIARRLGYGIRLYGADPRLRALLLLTGLDEVLPVLSVDLVQVGREPEEREDPADVQERVDPGDLVT</sequence>